<dbReference type="PROSITE" id="PS50048">
    <property type="entry name" value="ZN2_CY6_FUNGAL_2"/>
    <property type="match status" value="1"/>
</dbReference>
<feature type="region of interest" description="Disordered" evidence="8">
    <location>
        <begin position="1"/>
        <end position="22"/>
    </location>
</feature>
<feature type="compositionally biased region" description="Basic and acidic residues" evidence="8">
    <location>
        <begin position="63"/>
        <end position="73"/>
    </location>
</feature>
<feature type="compositionally biased region" description="Polar residues" evidence="8">
    <location>
        <begin position="359"/>
        <end position="376"/>
    </location>
</feature>
<feature type="compositionally biased region" description="Polar residues" evidence="8">
    <location>
        <begin position="549"/>
        <end position="565"/>
    </location>
</feature>
<dbReference type="GO" id="GO:0008270">
    <property type="term" value="F:zinc ion binding"/>
    <property type="evidence" value="ECO:0007669"/>
    <property type="project" value="InterPro"/>
</dbReference>
<dbReference type="GO" id="GO:0003677">
    <property type="term" value="F:DNA binding"/>
    <property type="evidence" value="ECO:0007669"/>
    <property type="project" value="UniProtKB-KW"/>
</dbReference>
<dbReference type="InterPro" id="IPR051615">
    <property type="entry name" value="Transcr_Regulatory_Elem"/>
</dbReference>
<protein>
    <submittedName>
        <fullName evidence="10">Fungal Zn, 2-cys(6) binuclear cluster domain protein</fullName>
    </submittedName>
</protein>
<dbReference type="InterPro" id="IPR036864">
    <property type="entry name" value="Zn2-C6_fun-type_DNA-bd_sf"/>
</dbReference>
<dbReference type="EMBL" id="AZST01000720">
    <property type="protein sequence ID" value="KEP47515.1"/>
    <property type="molecule type" value="Genomic_DNA"/>
</dbReference>
<feature type="region of interest" description="Disordered" evidence="8">
    <location>
        <begin position="448"/>
        <end position="467"/>
    </location>
</feature>
<dbReference type="GO" id="GO:0005634">
    <property type="term" value="C:nucleus"/>
    <property type="evidence" value="ECO:0007669"/>
    <property type="project" value="UniProtKB-SubCell"/>
</dbReference>
<name>A0A074RQ94_9AGAM</name>
<feature type="compositionally biased region" description="Polar residues" evidence="8">
    <location>
        <begin position="448"/>
        <end position="464"/>
    </location>
</feature>
<accession>A0A074RQ94</accession>
<sequence>MADQIDSVPQSQSESEQNADTTNRSRVYIACTLCRQRKIKCGGEQPACRNCVRIEAACHYDAEPKRRGPDKKPGTRTRTRKNSSGAAIAPTSRAGITSRLVNEPPLVPSQVGPVRSKRRTKVPSVPSSNPLPIVSYGDTSLSHPEELRVAGTIPKISPPTLPGQLEHAARNLGHPLADPNIAPGPRLAPCAPPQLPELLAPHSLPSIQDDLGLATGSGTWDHSGYQVNSGDAFGGDEYTYPTGLVAAEEPLTPSGAIDYRFAQSSSPHPHYAPTNVSTTNPTLGVDANGVQLSTIDSAGVPSSLSVLPSTAHAAPSSPIFSRLQHTHDPHFRPPQDVLAGLAYPRNGVAIPALGRGGRPSTTTHLEPPSADSNGRSDSMGALDRFQVIGEYGDNQQTIASTSDDGMRTQRLPSLHHSDIPDGYAYDSSSDLGYSASAESVYSDYSNSTQTSTRYRQDSSSSLATPVSHYGYQDDAEYSSHTESIYGSSGYASQNDGYAPDVQTPAEIKVLPPPANPSMLGLWQDTSTSHVSRYTHPISGSGYTSGPGDSISNPETGSTYYESTATENEDQRQVVENVYRNTGNELAQRLFYGGTNSAYGTNWVSEPSVAFARRTWWDHLLETYAPTKSEAALQITSDLKYLFKSSNYWLSFLNINLFMTNYNHKERRENIQPALILAALAYSTFTQSSEIERGHSGRAKAMELRTQAQAALDASLNSQRLDPTLAQAAWLLALFEVSAHPEHSTVRSRSALIFLDSIIRLLGLTMLDEMDPQAAAFSSDRVPTLPLSQRRDGPSPAGKLLGASQAPPPAGTPTCACHALSIACTTTHGQLTPFWISSAGWDPNWNEAEIRREESRRLVWSALTLAAGFTAHDAAFAKDPTELHIIDAANYKLCFPAEVMIRRSPSLVHSPQESVWALYGRAMLLWNSCLMLRKKAARMTDAERAEFAVNVWLETNTIEEALNRHTCSFERNSLFQGREYLFNTRMFISWEFRRYIPSPDTEVHQQFHRRKAEEWLRHQAEVAKRLMQGLHTVTGLASNVLGKRPYFVWWFMSQVSRCLSLWQCDQSLYIALDVARAFLPPIDYLTCLWPCQTQRMRYNQIRQRLHDECIKYGLEPPPPPQLVIPTAIL</sequence>
<evidence type="ECO:0000256" key="1">
    <source>
        <dbReference type="ARBA" id="ARBA00004123"/>
    </source>
</evidence>
<organism evidence="10 11">
    <name type="scientific">Rhizoctonia solani 123E</name>
    <dbReference type="NCBI Taxonomy" id="1423351"/>
    <lineage>
        <taxon>Eukaryota</taxon>
        <taxon>Fungi</taxon>
        <taxon>Dikarya</taxon>
        <taxon>Basidiomycota</taxon>
        <taxon>Agaricomycotina</taxon>
        <taxon>Agaricomycetes</taxon>
        <taxon>Cantharellales</taxon>
        <taxon>Ceratobasidiaceae</taxon>
        <taxon>Rhizoctonia</taxon>
    </lineage>
</organism>
<dbReference type="CDD" id="cd00067">
    <property type="entry name" value="GAL4"/>
    <property type="match status" value="1"/>
</dbReference>
<evidence type="ECO:0000256" key="8">
    <source>
        <dbReference type="SAM" id="MobiDB-lite"/>
    </source>
</evidence>
<keyword evidence="11" id="KW-1185">Reference proteome</keyword>
<dbReference type="AlphaFoldDB" id="A0A074RQ94"/>
<keyword evidence="6" id="KW-0804">Transcription</keyword>
<feature type="region of interest" description="Disordered" evidence="8">
    <location>
        <begin position="778"/>
        <end position="805"/>
    </location>
</feature>
<dbReference type="PANTHER" id="PTHR31313:SF78">
    <property type="entry name" value="TRANSCRIPTION FACTOR DOMAIN-CONTAINING PROTEIN"/>
    <property type="match status" value="1"/>
</dbReference>
<evidence type="ECO:0000256" key="3">
    <source>
        <dbReference type="ARBA" id="ARBA00022833"/>
    </source>
</evidence>
<dbReference type="STRING" id="1423351.A0A074RQ94"/>
<evidence type="ECO:0000256" key="6">
    <source>
        <dbReference type="ARBA" id="ARBA00023163"/>
    </source>
</evidence>
<gene>
    <name evidence="10" type="ORF">V565_152940</name>
</gene>
<evidence type="ECO:0000256" key="5">
    <source>
        <dbReference type="ARBA" id="ARBA00023125"/>
    </source>
</evidence>
<dbReference type="InterPro" id="IPR001138">
    <property type="entry name" value="Zn2Cys6_DnaBD"/>
</dbReference>
<feature type="region of interest" description="Disordered" evidence="8">
    <location>
        <begin position="63"/>
        <end position="90"/>
    </location>
</feature>
<dbReference type="PANTHER" id="PTHR31313">
    <property type="entry name" value="TY1 ENHANCER ACTIVATOR"/>
    <property type="match status" value="1"/>
</dbReference>
<keyword evidence="7" id="KW-0539">Nucleus</keyword>
<dbReference type="HOGENOM" id="CLU_278642_0_0_1"/>
<evidence type="ECO:0000313" key="10">
    <source>
        <dbReference type="EMBL" id="KEP47515.1"/>
    </source>
</evidence>
<evidence type="ECO:0000256" key="2">
    <source>
        <dbReference type="ARBA" id="ARBA00022723"/>
    </source>
</evidence>
<dbReference type="GO" id="GO:0000981">
    <property type="term" value="F:DNA-binding transcription factor activity, RNA polymerase II-specific"/>
    <property type="evidence" value="ECO:0007669"/>
    <property type="project" value="InterPro"/>
</dbReference>
<dbReference type="OrthoDB" id="2123952at2759"/>
<keyword evidence="5" id="KW-0238">DNA-binding</keyword>
<feature type="region of interest" description="Disordered" evidence="8">
    <location>
        <begin position="532"/>
        <end position="568"/>
    </location>
</feature>
<evidence type="ECO:0000259" key="9">
    <source>
        <dbReference type="PROSITE" id="PS50048"/>
    </source>
</evidence>
<dbReference type="SMART" id="SM00066">
    <property type="entry name" value="GAL4"/>
    <property type="match status" value="1"/>
</dbReference>
<dbReference type="Pfam" id="PF00172">
    <property type="entry name" value="Zn_clus"/>
    <property type="match status" value="1"/>
</dbReference>
<proteinExistence type="predicted"/>
<comment type="caution">
    <text evidence="10">The sequence shown here is derived from an EMBL/GenBank/DDBJ whole genome shotgun (WGS) entry which is preliminary data.</text>
</comment>
<feature type="region of interest" description="Disordered" evidence="8">
    <location>
        <begin position="396"/>
        <end position="422"/>
    </location>
</feature>
<feature type="domain" description="Zn(2)-C6 fungal-type" evidence="9">
    <location>
        <begin position="30"/>
        <end position="60"/>
    </location>
</feature>
<keyword evidence="2" id="KW-0479">Metal-binding</keyword>
<dbReference type="PROSITE" id="PS00463">
    <property type="entry name" value="ZN2_CY6_FUNGAL_1"/>
    <property type="match status" value="1"/>
</dbReference>
<reference evidence="10 11" key="1">
    <citation type="submission" date="2013-12" db="EMBL/GenBank/DDBJ databases">
        <authorList>
            <person name="Cubeta M."/>
            <person name="Pakala S."/>
            <person name="Fedorova N."/>
            <person name="Thomas E."/>
            <person name="Dean R."/>
            <person name="Jabaji S."/>
            <person name="Neate S."/>
            <person name="Toda T."/>
            <person name="Tavantzis S."/>
            <person name="Vilgalys R."/>
            <person name="Bharathan N."/>
            <person name="Pakala S."/>
            <person name="Losada L.S."/>
            <person name="Zafar N."/>
            <person name="Nierman W."/>
        </authorList>
    </citation>
    <scope>NUCLEOTIDE SEQUENCE [LARGE SCALE GENOMIC DNA]</scope>
    <source>
        <strain evidence="10 11">123E</strain>
    </source>
</reference>
<comment type="subcellular location">
    <subcellularLocation>
        <location evidence="1">Nucleus</location>
    </subcellularLocation>
</comment>
<feature type="region of interest" description="Disordered" evidence="8">
    <location>
        <begin position="351"/>
        <end position="379"/>
    </location>
</feature>
<evidence type="ECO:0000256" key="7">
    <source>
        <dbReference type="ARBA" id="ARBA00023242"/>
    </source>
</evidence>
<feature type="region of interest" description="Disordered" evidence="8">
    <location>
        <begin position="103"/>
        <end position="135"/>
    </location>
</feature>
<keyword evidence="3" id="KW-0862">Zinc</keyword>
<dbReference type="Gene3D" id="4.10.240.10">
    <property type="entry name" value="Zn(2)-C6 fungal-type DNA-binding domain"/>
    <property type="match status" value="1"/>
</dbReference>
<evidence type="ECO:0000256" key="4">
    <source>
        <dbReference type="ARBA" id="ARBA00023015"/>
    </source>
</evidence>
<dbReference type="Proteomes" id="UP000027456">
    <property type="component" value="Unassembled WGS sequence"/>
</dbReference>
<dbReference type="SUPFAM" id="SSF57701">
    <property type="entry name" value="Zn2/Cys6 DNA-binding domain"/>
    <property type="match status" value="1"/>
</dbReference>
<feature type="compositionally biased region" description="Polar residues" evidence="8">
    <location>
        <begin position="7"/>
        <end position="22"/>
    </location>
</feature>
<evidence type="ECO:0000313" key="11">
    <source>
        <dbReference type="Proteomes" id="UP000027456"/>
    </source>
</evidence>
<keyword evidence="4" id="KW-0805">Transcription regulation</keyword>